<dbReference type="SMART" id="SM00283">
    <property type="entry name" value="MA"/>
    <property type="match status" value="1"/>
</dbReference>
<comment type="similarity">
    <text evidence="7">Belongs to the methyl-accepting chemotaxis (MCP) protein family.</text>
</comment>
<dbReference type="PROSITE" id="PS50192">
    <property type="entry name" value="T_SNARE"/>
    <property type="match status" value="1"/>
</dbReference>
<dbReference type="InterPro" id="IPR000727">
    <property type="entry name" value="T_SNARE_dom"/>
</dbReference>
<evidence type="ECO:0000256" key="6">
    <source>
        <dbReference type="ARBA" id="ARBA00023224"/>
    </source>
</evidence>
<evidence type="ECO:0000256" key="3">
    <source>
        <dbReference type="ARBA" id="ARBA00022692"/>
    </source>
</evidence>
<dbReference type="SUPFAM" id="SSF58104">
    <property type="entry name" value="Methyl-accepting chemotaxis protein (MCP) signaling domain"/>
    <property type="match status" value="1"/>
</dbReference>
<gene>
    <name evidence="14" type="ORF">SR882_05695</name>
</gene>
<dbReference type="CDD" id="cd06225">
    <property type="entry name" value="HAMP"/>
    <property type="match status" value="1"/>
</dbReference>
<dbReference type="Pfam" id="PF00672">
    <property type="entry name" value="HAMP"/>
    <property type="match status" value="1"/>
</dbReference>
<reference evidence="14 15" key="1">
    <citation type="submission" date="2023-11" db="EMBL/GenBank/DDBJ databases">
        <title>MicrobeMod: A computational toolkit for identifying prokaryotic methylation and restriction-modification with nanopore sequencing.</title>
        <authorList>
            <person name="Crits-Christoph A."/>
            <person name="Kang S.C."/>
            <person name="Lee H."/>
            <person name="Ostrov N."/>
        </authorList>
    </citation>
    <scope>NUCLEOTIDE SEQUENCE [LARGE SCALE GENOMIC DNA]</scope>
    <source>
        <strain evidence="14 15">ATCC 49870</strain>
    </source>
</reference>
<accession>A0ABZ0YUL4</accession>
<dbReference type="RefSeq" id="WP_322520295.1">
    <property type="nucleotide sequence ID" value="NZ_CP140153.1"/>
</dbReference>
<feature type="transmembrane region" description="Helical" evidence="10">
    <location>
        <begin position="12"/>
        <end position="34"/>
    </location>
</feature>
<name>A0ABZ0YUL4_9GAMM</name>
<dbReference type="InterPro" id="IPR029150">
    <property type="entry name" value="dCache_3"/>
</dbReference>
<evidence type="ECO:0000313" key="15">
    <source>
        <dbReference type="Proteomes" id="UP001327459"/>
    </source>
</evidence>
<dbReference type="PROSITE" id="PS50111">
    <property type="entry name" value="CHEMOTAXIS_TRANSDUC_2"/>
    <property type="match status" value="1"/>
</dbReference>
<feature type="transmembrane region" description="Helical" evidence="10">
    <location>
        <begin position="288"/>
        <end position="306"/>
    </location>
</feature>
<dbReference type="InterPro" id="IPR004089">
    <property type="entry name" value="MCPsignal_dom"/>
</dbReference>
<comment type="subcellular location">
    <subcellularLocation>
        <location evidence="1">Cell inner membrane</location>
        <topology evidence="1">Multi-pass membrane protein</topology>
    </subcellularLocation>
</comment>
<keyword evidence="15" id="KW-1185">Reference proteome</keyword>
<evidence type="ECO:0000256" key="7">
    <source>
        <dbReference type="ARBA" id="ARBA00029447"/>
    </source>
</evidence>
<organism evidence="14 15">
    <name type="scientific">Guyparkeria halophila</name>
    <dbReference type="NCBI Taxonomy" id="47960"/>
    <lineage>
        <taxon>Bacteria</taxon>
        <taxon>Pseudomonadati</taxon>
        <taxon>Pseudomonadota</taxon>
        <taxon>Gammaproteobacteria</taxon>
        <taxon>Chromatiales</taxon>
        <taxon>Thioalkalibacteraceae</taxon>
        <taxon>Guyparkeria</taxon>
    </lineage>
</organism>
<feature type="domain" description="HAMP" evidence="13">
    <location>
        <begin position="308"/>
        <end position="362"/>
    </location>
</feature>
<dbReference type="CDD" id="cd11386">
    <property type="entry name" value="MCP_signal"/>
    <property type="match status" value="1"/>
</dbReference>
<keyword evidence="4 10" id="KW-1133">Transmembrane helix</keyword>
<keyword evidence="5 10" id="KW-0472">Membrane</keyword>
<dbReference type="SUPFAM" id="SSF103190">
    <property type="entry name" value="Sensory domain-like"/>
    <property type="match status" value="1"/>
</dbReference>
<keyword evidence="3 10" id="KW-0812">Transmembrane</keyword>
<dbReference type="SMART" id="SM00304">
    <property type="entry name" value="HAMP"/>
    <property type="match status" value="1"/>
</dbReference>
<dbReference type="Pfam" id="PF14827">
    <property type="entry name" value="dCache_3"/>
    <property type="match status" value="1"/>
</dbReference>
<keyword evidence="2" id="KW-0997">Cell inner membrane</keyword>
<dbReference type="PANTHER" id="PTHR32089:SF119">
    <property type="entry name" value="METHYL-ACCEPTING CHEMOTAXIS PROTEIN CTPL"/>
    <property type="match status" value="1"/>
</dbReference>
<dbReference type="EMBL" id="CP140153">
    <property type="protein sequence ID" value="WQH15264.1"/>
    <property type="molecule type" value="Genomic_DNA"/>
</dbReference>
<protein>
    <submittedName>
        <fullName evidence="14">Methyl-accepting chemotaxis protein</fullName>
    </submittedName>
</protein>
<dbReference type="PROSITE" id="PS50885">
    <property type="entry name" value="HAMP"/>
    <property type="match status" value="1"/>
</dbReference>
<feature type="region of interest" description="Disordered" evidence="9">
    <location>
        <begin position="537"/>
        <end position="559"/>
    </location>
</feature>
<evidence type="ECO:0000259" key="11">
    <source>
        <dbReference type="PROSITE" id="PS50111"/>
    </source>
</evidence>
<dbReference type="Proteomes" id="UP001327459">
    <property type="component" value="Chromosome"/>
</dbReference>
<evidence type="ECO:0000259" key="13">
    <source>
        <dbReference type="PROSITE" id="PS50885"/>
    </source>
</evidence>
<evidence type="ECO:0000256" key="9">
    <source>
        <dbReference type="SAM" id="MobiDB-lite"/>
    </source>
</evidence>
<dbReference type="Pfam" id="PF00015">
    <property type="entry name" value="MCPsignal"/>
    <property type="match status" value="1"/>
</dbReference>
<proteinExistence type="inferred from homology"/>
<evidence type="ECO:0000259" key="12">
    <source>
        <dbReference type="PROSITE" id="PS50192"/>
    </source>
</evidence>
<sequence length="639" mass="68384">MPALFKNLTIGARLALGFALVIVFIAALIIPLVITEFSATIKQAQQRELRGLFESAQAEIGAEGRLAEALSVAISRIPDVGQAMAERDRERLAAMTQPIFPPLKENFGARQFHFHLAPAVSFFRAHKPAKFGDDLSGFRKTVLATNNEGKRVRGLERGVAGLGMRGISPISYQGEHQGSVEFGMSFGQPFFDKFKNGYGVDIGLYLETDGGNFEPFGSTLKDPAALDADQLRAAQGETTIWEHSMGETPTVTYAHTIADFSGDPVGVLAVSMDRSEYVELQAAARNKVISVMAVAIAIAAIIGFLITRSITRPLRRTVRAMDDIAAGDGDLTQKLDESGRDEIADLSAAFNRFAGKMRDSIHEVANSTSQLSASAEELSQITADTNEGVQRQREETEMVASAMNEMTSTVQDIAQNASGAADAAQNADDEAKDGQRVVNETIDHVAALADEIEEAGTIIGNLESASEKISTVVDVIREIAEQTNLLALNAAIEAARAGEHGRGFAVVAEEVRSLASKTQASTLEIREMVESIQGGSKQAVGAMQSSQVHARKTADQAREAGQSLVTITRAIETITDMNHQIASAAEEQGQVAEEINRNVSNINEAASQTAEGGAQTSTASHELARLASQLQVLVNQFRT</sequence>
<evidence type="ECO:0000256" key="5">
    <source>
        <dbReference type="ARBA" id="ARBA00023136"/>
    </source>
</evidence>
<dbReference type="InterPro" id="IPR029151">
    <property type="entry name" value="Sensor-like_sf"/>
</dbReference>
<feature type="domain" description="Methyl-accepting transducer" evidence="11">
    <location>
        <begin position="367"/>
        <end position="603"/>
    </location>
</feature>
<evidence type="ECO:0000313" key="14">
    <source>
        <dbReference type="EMBL" id="WQH15264.1"/>
    </source>
</evidence>
<feature type="domain" description="T-SNARE coiled-coil homology" evidence="12">
    <location>
        <begin position="554"/>
        <end position="603"/>
    </location>
</feature>
<evidence type="ECO:0000256" key="4">
    <source>
        <dbReference type="ARBA" id="ARBA00022989"/>
    </source>
</evidence>
<keyword evidence="2" id="KW-1003">Cell membrane</keyword>
<dbReference type="Gene3D" id="1.10.287.950">
    <property type="entry name" value="Methyl-accepting chemotaxis protein"/>
    <property type="match status" value="1"/>
</dbReference>
<dbReference type="PANTHER" id="PTHR32089">
    <property type="entry name" value="METHYL-ACCEPTING CHEMOTAXIS PROTEIN MCPB"/>
    <property type="match status" value="1"/>
</dbReference>
<evidence type="ECO:0000256" key="10">
    <source>
        <dbReference type="SAM" id="Phobius"/>
    </source>
</evidence>
<evidence type="ECO:0000256" key="1">
    <source>
        <dbReference type="ARBA" id="ARBA00004429"/>
    </source>
</evidence>
<evidence type="ECO:0000256" key="2">
    <source>
        <dbReference type="ARBA" id="ARBA00022519"/>
    </source>
</evidence>
<evidence type="ECO:0000256" key="8">
    <source>
        <dbReference type="PROSITE-ProRule" id="PRU00284"/>
    </source>
</evidence>
<dbReference type="InterPro" id="IPR003660">
    <property type="entry name" value="HAMP_dom"/>
</dbReference>
<keyword evidence="6 8" id="KW-0807">Transducer</keyword>